<sequence length="218" mass="23046">MITGNEGNNLLKGGDGNDTLTPGQGYGTLYGEKGNDVLNGGRYSYFYMYGGDGNDSLTGYGYKYGEAGNDTLTGDGSQYGGDGNDVLSISKYSMGYGGVGNDTLTFYNEYYYDYYEGGDIGFNAANEGIDTIINFESGVNYIYVSASGFGGGLTQYSSLTSAQFKYGTSATTSSHRFIYDTNTGYLRFDADGNGSASASVLAILQGVPSLASSDFYVN</sequence>
<organism evidence="1 2">
    <name type="scientific">Aphanothece hegewaldii CCALA 016</name>
    <dbReference type="NCBI Taxonomy" id="2107694"/>
    <lineage>
        <taxon>Bacteria</taxon>
        <taxon>Bacillati</taxon>
        <taxon>Cyanobacteriota</taxon>
        <taxon>Cyanophyceae</taxon>
        <taxon>Oscillatoriophycideae</taxon>
        <taxon>Chroococcales</taxon>
        <taxon>Aphanothecaceae</taxon>
        <taxon>Aphanothece</taxon>
    </lineage>
</organism>
<reference evidence="1 2" key="1">
    <citation type="submission" date="2018-03" db="EMBL/GenBank/DDBJ databases">
        <title>The ancient ancestry and fast evolution of plastids.</title>
        <authorList>
            <person name="Moore K.R."/>
            <person name="Magnabosco C."/>
            <person name="Momper L."/>
            <person name="Gold D.A."/>
            <person name="Bosak T."/>
            <person name="Fournier G.P."/>
        </authorList>
    </citation>
    <scope>NUCLEOTIDE SEQUENCE [LARGE SCALE GENOMIC DNA]</scope>
    <source>
        <strain evidence="1 2">CCALA 016</strain>
    </source>
</reference>
<protein>
    <recommendedName>
        <fullName evidence="3">Calcium-binding protein</fullName>
    </recommendedName>
</protein>
<dbReference type="Pfam" id="PF00353">
    <property type="entry name" value="HemolysinCabind"/>
    <property type="match status" value="4"/>
</dbReference>
<dbReference type="Gene3D" id="2.150.10.10">
    <property type="entry name" value="Serralysin-like metalloprotease, C-terminal"/>
    <property type="match status" value="2"/>
</dbReference>
<gene>
    <name evidence="1" type="ORF">C7H19_07795</name>
</gene>
<keyword evidence="2" id="KW-1185">Reference proteome</keyword>
<evidence type="ECO:0000313" key="1">
    <source>
        <dbReference type="EMBL" id="PSF37875.1"/>
    </source>
</evidence>
<name>A0A2T1LZV6_9CHRO</name>
<dbReference type="InterPro" id="IPR011049">
    <property type="entry name" value="Serralysin-like_metalloprot_C"/>
</dbReference>
<evidence type="ECO:0000313" key="2">
    <source>
        <dbReference type="Proteomes" id="UP000239001"/>
    </source>
</evidence>
<dbReference type="InterPro" id="IPR001343">
    <property type="entry name" value="Hemolysn_Ca-bd"/>
</dbReference>
<comment type="caution">
    <text evidence="1">The sequence shown here is derived from an EMBL/GenBank/DDBJ whole genome shotgun (WGS) entry which is preliminary data.</text>
</comment>
<dbReference type="AlphaFoldDB" id="A0A2T1LZV6"/>
<evidence type="ECO:0008006" key="3">
    <source>
        <dbReference type="Google" id="ProtNLM"/>
    </source>
</evidence>
<proteinExistence type="predicted"/>
<dbReference type="SUPFAM" id="SSF51120">
    <property type="entry name" value="beta-Roll"/>
    <property type="match status" value="1"/>
</dbReference>
<reference evidence="1 2" key="2">
    <citation type="submission" date="2018-03" db="EMBL/GenBank/DDBJ databases">
        <authorList>
            <person name="Keele B.F."/>
        </authorList>
    </citation>
    <scope>NUCLEOTIDE SEQUENCE [LARGE SCALE GENOMIC DNA]</scope>
    <source>
        <strain evidence="1 2">CCALA 016</strain>
    </source>
</reference>
<dbReference type="GO" id="GO:0005509">
    <property type="term" value="F:calcium ion binding"/>
    <property type="evidence" value="ECO:0007669"/>
    <property type="project" value="InterPro"/>
</dbReference>
<dbReference type="EMBL" id="PXOH01000006">
    <property type="protein sequence ID" value="PSF37875.1"/>
    <property type="molecule type" value="Genomic_DNA"/>
</dbReference>
<dbReference type="Proteomes" id="UP000239001">
    <property type="component" value="Unassembled WGS sequence"/>
</dbReference>
<accession>A0A2T1LZV6</accession>
<dbReference type="PRINTS" id="PR00313">
    <property type="entry name" value="CABNDNGRPT"/>
</dbReference>